<dbReference type="AlphaFoldDB" id="A0A975GWG6"/>
<evidence type="ECO:0000313" key="4">
    <source>
        <dbReference type="Proteomes" id="UP000663918"/>
    </source>
</evidence>
<protein>
    <recommendedName>
        <fullName evidence="5">DUF4231 domain-containing protein</fullName>
    </recommendedName>
</protein>
<keyword evidence="2" id="KW-0472">Membrane</keyword>
<evidence type="ECO:0008006" key="5">
    <source>
        <dbReference type="Google" id="ProtNLM"/>
    </source>
</evidence>
<dbReference type="EMBL" id="CP062222">
    <property type="protein sequence ID" value="QTC91764.1"/>
    <property type="molecule type" value="Genomic_DNA"/>
</dbReference>
<evidence type="ECO:0000313" key="3">
    <source>
        <dbReference type="EMBL" id="QTC91764.1"/>
    </source>
</evidence>
<dbReference type="RefSeq" id="WP_207870939.1">
    <property type="nucleotide sequence ID" value="NZ_CP062222.1"/>
</dbReference>
<evidence type="ECO:0000256" key="1">
    <source>
        <dbReference type="SAM" id="MobiDB-lite"/>
    </source>
</evidence>
<name>A0A975GWG6_9CAUL</name>
<feature type="transmembrane region" description="Helical" evidence="2">
    <location>
        <begin position="198"/>
        <end position="220"/>
    </location>
</feature>
<dbReference type="Proteomes" id="UP000663918">
    <property type="component" value="Chromosome"/>
</dbReference>
<evidence type="ECO:0000256" key="2">
    <source>
        <dbReference type="SAM" id="Phobius"/>
    </source>
</evidence>
<keyword evidence="2" id="KW-0812">Transmembrane</keyword>
<sequence length="416" mass="47116">MSNDHPQGPNGPGTGGDPYPPSPFELEPVTAHPPVNEPTRVADPQGYIQPTDAPPPGAAVNPDRPVPQATPDHPSTLRAADGIMRPIQDAEVFSSDPATIMAVSSHINAYFNQPLDIFPFWETEGKPDRFHVLFARQIEERFPVDEDLRSHIHAYGRRVFRALCVHVGTKRLCQLLALIGFALLATLGPTWFSQWTGSLISGAAIAAGAMLVAVGLWFGVQQVLFIQYRFRLENDSYELSREIVQRTRELQNLFTSARAMADQAETQYQMDGKGWGRRSHYLTRLTMWLAARMEYLEKYVQMELWRVRRERYWMRWFARFVTPLVFILWLAVFLFEPAPVEAGWFRGLQVLAILLGGAVSTLSYFLWATPTAAIQGKLGVEGWVRYASLDVDDAVADQVRRDKERLVEYRALTRGR</sequence>
<gene>
    <name evidence="3" type="ORF">IFJ75_02180</name>
</gene>
<feature type="transmembrane region" description="Helical" evidence="2">
    <location>
        <begin position="347"/>
        <end position="367"/>
    </location>
</feature>
<accession>A0A975GWG6</accession>
<feature type="region of interest" description="Disordered" evidence="1">
    <location>
        <begin position="1"/>
        <end position="77"/>
    </location>
</feature>
<dbReference type="KEGG" id="bgoe:IFJ75_02180"/>
<feature type="transmembrane region" description="Helical" evidence="2">
    <location>
        <begin position="316"/>
        <end position="335"/>
    </location>
</feature>
<proteinExistence type="predicted"/>
<organism evidence="3 4">
    <name type="scientific">Brevundimonas goettingensis</name>
    <dbReference type="NCBI Taxonomy" id="2774190"/>
    <lineage>
        <taxon>Bacteria</taxon>
        <taxon>Pseudomonadati</taxon>
        <taxon>Pseudomonadota</taxon>
        <taxon>Alphaproteobacteria</taxon>
        <taxon>Caulobacterales</taxon>
        <taxon>Caulobacteraceae</taxon>
        <taxon>Brevundimonas</taxon>
    </lineage>
</organism>
<feature type="transmembrane region" description="Helical" evidence="2">
    <location>
        <begin position="175"/>
        <end position="192"/>
    </location>
</feature>
<reference evidence="3" key="1">
    <citation type="submission" date="2020-09" db="EMBL/GenBank/DDBJ databases">
        <title>Brevundimonas sp. LVF2 isolated from a puddle in Goettingen, Germany.</title>
        <authorList>
            <person name="Friedrich I."/>
            <person name="Klassen A."/>
            <person name="Hannes N."/>
            <person name="Schneider D."/>
            <person name="Hertel R."/>
            <person name="Daniel R."/>
        </authorList>
    </citation>
    <scope>NUCLEOTIDE SEQUENCE</scope>
    <source>
        <strain evidence="3">LVF2</strain>
    </source>
</reference>
<keyword evidence="4" id="KW-1185">Reference proteome</keyword>
<keyword evidence="2" id="KW-1133">Transmembrane helix</keyword>